<dbReference type="HOGENOM" id="CLU_136828_0_0_9"/>
<evidence type="ECO:0000313" key="1">
    <source>
        <dbReference type="EMBL" id="AIQ65374.1"/>
    </source>
</evidence>
<dbReference type="EMBL" id="CP009286">
    <property type="protein sequence ID" value="AIQ65374.1"/>
    <property type="molecule type" value="Genomic_DNA"/>
</dbReference>
<sequence>MSKYDEAMKLLQEQVGNKDGLISLSTIALEPGADGKSRPAARIVDAYYEDGAFYTVTYATTGKMQQIAQNPEVAVCIIVENFTADGIGENLGWVCDEKNAEMMTKLRTIFAEWYYEANNDEDPNTCLLRIRLTKGLWNDAHKGIRNEIDFVNKTAN</sequence>
<name>A0A089N9B1_9BACL</name>
<dbReference type="AlphaFoldDB" id="A0A089N9B1"/>
<gene>
    <name evidence="1" type="ORF">PSTEL_21875</name>
</gene>
<proteinExistence type="predicted"/>
<protein>
    <submittedName>
        <fullName evidence="1">Pyridoxamine 5-phosphate oxidase</fullName>
    </submittedName>
</protein>
<dbReference type="InterPro" id="IPR012349">
    <property type="entry name" value="Split_barrel_FMN-bd"/>
</dbReference>
<dbReference type="OrthoDB" id="9790003at2"/>
<reference evidence="1 2" key="1">
    <citation type="submission" date="2014-08" db="EMBL/GenBank/DDBJ databases">
        <title>Comparative genomics of the Paenibacillus odorifer group.</title>
        <authorList>
            <person name="den Bakker H.C."/>
            <person name="Tsai Y.-C."/>
            <person name="Martin N."/>
            <person name="Korlach J."/>
            <person name="Wiedmann M."/>
        </authorList>
    </citation>
    <scope>NUCLEOTIDE SEQUENCE [LARGE SCALE GENOMIC DNA]</scope>
    <source>
        <strain evidence="1 2">DSM 14472</strain>
    </source>
</reference>
<evidence type="ECO:0000313" key="2">
    <source>
        <dbReference type="Proteomes" id="UP000029507"/>
    </source>
</evidence>
<dbReference type="Gene3D" id="2.30.110.10">
    <property type="entry name" value="Electron Transport, Fmn-binding Protein, Chain A"/>
    <property type="match status" value="1"/>
</dbReference>
<dbReference type="STRING" id="169760.PSTEL_21875"/>
<keyword evidence="2" id="KW-1185">Reference proteome</keyword>
<accession>A0A089N9B1</accession>
<dbReference type="Proteomes" id="UP000029507">
    <property type="component" value="Chromosome"/>
</dbReference>
<dbReference type="SUPFAM" id="SSF50475">
    <property type="entry name" value="FMN-binding split barrel"/>
    <property type="match status" value="1"/>
</dbReference>
<dbReference type="KEGG" id="pste:PSTEL_21875"/>
<dbReference type="RefSeq" id="WP_038698377.1">
    <property type="nucleotide sequence ID" value="NZ_CP009286.1"/>
</dbReference>
<organism evidence="1 2">
    <name type="scientific">Paenibacillus stellifer</name>
    <dbReference type="NCBI Taxonomy" id="169760"/>
    <lineage>
        <taxon>Bacteria</taxon>
        <taxon>Bacillati</taxon>
        <taxon>Bacillota</taxon>
        <taxon>Bacilli</taxon>
        <taxon>Bacillales</taxon>
        <taxon>Paenibacillaceae</taxon>
        <taxon>Paenibacillus</taxon>
    </lineage>
</organism>